<sequence>MTDVVIIGVDLAKNVFQLHGAAADGTVVFRKKFTRPMFQRFMADHPRCLVAMEACGGAHHCARELVRLGHEVKLIAPRYVKPFVKRQKNDAADAEAIVEAAMRPTMRFVEPKTMEQQARAIVFRTREKFVNQRTEAINALRAHLYEFGYIAPQGIGYLSRLEAVVDDPNSDLPELARDLCRALLNHIAQLTASIEDLKRRIDKISKEQETSRRLQTMPGVGPVGALAIETFAPPMDQFKRGRDFAAWLGLVPRQNSSGGKQRLGKTSKMGQRDIRRLLVTGAMAVVNWASRKGAAEGTWLARMLSRKPRMLVAMALAGKMARGIWAMLTRQEDYRNPVLVGVA</sequence>
<dbReference type="InterPro" id="IPR003346">
    <property type="entry name" value="Transposase_20"/>
</dbReference>
<keyword evidence="5" id="KW-1185">Reference proteome</keyword>
<feature type="coiled-coil region" evidence="1">
    <location>
        <begin position="180"/>
        <end position="214"/>
    </location>
</feature>
<dbReference type="NCBIfam" id="NF033542">
    <property type="entry name" value="transpos_IS110"/>
    <property type="match status" value="1"/>
</dbReference>
<dbReference type="InterPro" id="IPR047650">
    <property type="entry name" value="Transpos_IS110"/>
</dbReference>
<evidence type="ECO:0000256" key="1">
    <source>
        <dbReference type="SAM" id="Coils"/>
    </source>
</evidence>
<reference evidence="4" key="1">
    <citation type="journal article" date="2014" name="Int. J. Syst. Evol. Microbiol.">
        <title>Complete genome sequence of Corynebacterium casei LMG S-19264T (=DSM 44701T), isolated from a smear-ripened cheese.</title>
        <authorList>
            <consortium name="US DOE Joint Genome Institute (JGI-PGF)"/>
            <person name="Walter F."/>
            <person name="Albersmeier A."/>
            <person name="Kalinowski J."/>
            <person name="Ruckert C."/>
        </authorList>
    </citation>
    <scope>NUCLEOTIDE SEQUENCE</scope>
    <source>
        <strain evidence="4">KCTC 32422</strain>
    </source>
</reference>
<dbReference type="RefSeq" id="WP_189543353.1">
    <property type="nucleotide sequence ID" value="NZ_BMZD01000021.1"/>
</dbReference>
<name>A0A918RSJ4_9SPHN</name>
<protein>
    <submittedName>
        <fullName evidence="4">IS110 family transposase</fullName>
    </submittedName>
</protein>
<dbReference type="PANTHER" id="PTHR33055">
    <property type="entry name" value="TRANSPOSASE FOR INSERTION SEQUENCE ELEMENT IS1111A"/>
    <property type="match status" value="1"/>
</dbReference>
<proteinExistence type="predicted"/>
<accession>A0A918RSJ4</accession>
<comment type="caution">
    <text evidence="4">The sequence shown here is derived from an EMBL/GenBank/DDBJ whole genome shotgun (WGS) entry which is preliminary data.</text>
</comment>
<evidence type="ECO:0000259" key="3">
    <source>
        <dbReference type="Pfam" id="PF02371"/>
    </source>
</evidence>
<dbReference type="GO" id="GO:0006313">
    <property type="term" value="P:DNA transposition"/>
    <property type="evidence" value="ECO:0007669"/>
    <property type="project" value="InterPro"/>
</dbReference>
<feature type="domain" description="Transposase IS110-like N-terminal" evidence="2">
    <location>
        <begin position="7"/>
        <end position="146"/>
    </location>
</feature>
<reference evidence="4" key="2">
    <citation type="submission" date="2020-09" db="EMBL/GenBank/DDBJ databases">
        <authorList>
            <person name="Sun Q."/>
            <person name="Kim S."/>
        </authorList>
    </citation>
    <scope>NUCLEOTIDE SEQUENCE</scope>
    <source>
        <strain evidence="4">KCTC 32422</strain>
    </source>
</reference>
<keyword evidence="1" id="KW-0175">Coiled coil</keyword>
<dbReference type="Proteomes" id="UP000634139">
    <property type="component" value="Unassembled WGS sequence"/>
</dbReference>
<dbReference type="GO" id="GO:0003677">
    <property type="term" value="F:DNA binding"/>
    <property type="evidence" value="ECO:0007669"/>
    <property type="project" value="InterPro"/>
</dbReference>
<gene>
    <name evidence="4" type="ORF">GCM10011617_31750</name>
</gene>
<feature type="domain" description="Transposase IS116/IS110/IS902 C-terminal" evidence="3">
    <location>
        <begin position="212"/>
        <end position="289"/>
    </location>
</feature>
<dbReference type="PANTHER" id="PTHR33055:SF3">
    <property type="entry name" value="PUTATIVE TRANSPOSASE FOR IS117-RELATED"/>
    <property type="match status" value="1"/>
</dbReference>
<dbReference type="Pfam" id="PF02371">
    <property type="entry name" value="Transposase_20"/>
    <property type="match status" value="1"/>
</dbReference>
<dbReference type="Pfam" id="PF01548">
    <property type="entry name" value="DEDD_Tnp_IS110"/>
    <property type="match status" value="1"/>
</dbReference>
<organism evidence="4 5">
    <name type="scientific">Novosphingobium arvoryzae</name>
    <dbReference type="NCBI Taxonomy" id="1256514"/>
    <lineage>
        <taxon>Bacteria</taxon>
        <taxon>Pseudomonadati</taxon>
        <taxon>Pseudomonadota</taxon>
        <taxon>Alphaproteobacteria</taxon>
        <taxon>Sphingomonadales</taxon>
        <taxon>Sphingomonadaceae</taxon>
        <taxon>Novosphingobium</taxon>
    </lineage>
</organism>
<evidence type="ECO:0000259" key="2">
    <source>
        <dbReference type="Pfam" id="PF01548"/>
    </source>
</evidence>
<dbReference type="EMBL" id="BMZD01000021">
    <property type="protein sequence ID" value="GHA09134.1"/>
    <property type="molecule type" value="Genomic_DNA"/>
</dbReference>
<evidence type="ECO:0000313" key="5">
    <source>
        <dbReference type="Proteomes" id="UP000634139"/>
    </source>
</evidence>
<dbReference type="InterPro" id="IPR002525">
    <property type="entry name" value="Transp_IS110-like_N"/>
</dbReference>
<dbReference type="AlphaFoldDB" id="A0A918RSJ4"/>
<dbReference type="GO" id="GO:0004803">
    <property type="term" value="F:transposase activity"/>
    <property type="evidence" value="ECO:0007669"/>
    <property type="project" value="InterPro"/>
</dbReference>
<evidence type="ECO:0000313" key="4">
    <source>
        <dbReference type="EMBL" id="GHA09134.1"/>
    </source>
</evidence>